<dbReference type="EMBL" id="JACEEZ010013729">
    <property type="protein sequence ID" value="KAG0719873.1"/>
    <property type="molecule type" value="Genomic_DNA"/>
</dbReference>
<gene>
    <name evidence="9" type="primary">Gga1</name>
    <name evidence="9" type="ORF">GWK47_049600</name>
</gene>
<feature type="domain" description="VHS" evidence="7">
    <location>
        <begin position="1"/>
        <end position="54"/>
    </location>
</feature>
<dbReference type="GO" id="GO:0005769">
    <property type="term" value="C:early endosome"/>
    <property type="evidence" value="ECO:0007669"/>
    <property type="project" value="UniProtKB-SubCell"/>
</dbReference>
<proteinExistence type="inferred from homology"/>
<dbReference type="PANTHER" id="PTHR45905">
    <property type="entry name" value="GOLGI-LOCALIZED, GAMMA-ADAPTIN EAR CONTAINING, ARF BINDING PROTEIN"/>
    <property type="match status" value="1"/>
</dbReference>
<keyword evidence="10" id="KW-1185">Reference proteome</keyword>
<keyword evidence="5" id="KW-0832">Ubl conjugation</keyword>
<evidence type="ECO:0000256" key="5">
    <source>
        <dbReference type="ARBA" id="ARBA00022843"/>
    </source>
</evidence>
<comment type="similarity">
    <text evidence="3">Belongs to the GGA protein family.</text>
</comment>
<dbReference type="Gene3D" id="1.20.5.170">
    <property type="match status" value="1"/>
</dbReference>
<dbReference type="Proteomes" id="UP000770661">
    <property type="component" value="Unassembled WGS sequence"/>
</dbReference>
<dbReference type="FunFam" id="1.20.5.170:FF:000023">
    <property type="entry name" value="ADP-ribosylation factor-binding protein GGA3 isoform X1"/>
    <property type="match status" value="1"/>
</dbReference>
<dbReference type="Pfam" id="PF03127">
    <property type="entry name" value="GAT"/>
    <property type="match status" value="1"/>
</dbReference>
<dbReference type="SUPFAM" id="SSF89009">
    <property type="entry name" value="GAT-like domain"/>
    <property type="match status" value="1"/>
</dbReference>
<name>A0A8J4Y252_CHIOP</name>
<dbReference type="Gene3D" id="1.20.58.160">
    <property type="match status" value="1"/>
</dbReference>
<dbReference type="InterPro" id="IPR004152">
    <property type="entry name" value="GAT_dom"/>
</dbReference>
<keyword evidence="4" id="KW-0813">Transport</keyword>
<organism evidence="9 10">
    <name type="scientific">Chionoecetes opilio</name>
    <name type="common">Atlantic snow crab</name>
    <name type="synonym">Cancer opilio</name>
    <dbReference type="NCBI Taxonomy" id="41210"/>
    <lineage>
        <taxon>Eukaryota</taxon>
        <taxon>Metazoa</taxon>
        <taxon>Ecdysozoa</taxon>
        <taxon>Arthropoda</taxon>
        <taxon>Crustacea</taxon>
        <taxon>Multicrustacea</taxon>
        <taxon>Malacostraca</taxon>
        <taxon>Eumalacostraca</taxon>
        <taxon>Eucarida</taxon>
        <taxon>Decapoda</taxon>
        <taxon>Pleocyemata</taxon>
        <taxon>Brachyura</taxon>
        <taxon>Eubrachyura</taxon>
        <taxon>Majoidea</taxon>
        <taxon>Majidae</taxon>
        <taxon>Chionoecetes</taxon>
    </lineage>
</organism>
<dbReference type="SUPFAM" id="SSF48464">
    <property type="entry name" value="ENTH/VHS domain"/>
    <property type="match status" value="1"/>
</dbReference>
<evidence type="ECO:0000313" key="9">
    <source>
        <dbReference type="EMBL" id="KAG0719873.1"/>
    </source>
</evidence>
<dbReference type="InterPro" id="IPR002014">
    <property type="entry name" value="VHS_dom"/>
</dbReference>
<sequence>MIKLVSPKYLGNHTHPAVKERVVELLYSWTLDLKGETKIVEAYNMLKKQGIVKDDPRYLGAPCVPEPRPRANAVFEDEEKSRMLQKLLRSRNPEDLQKANALIKSMVKEEERRMERSTRRIVEVETALNNVRVLDEMLTRHQESPASQPDLDLMLELHSSCASLRTNLYRLVSEMDDKDEGIGRCRYTFSLLSSLFEPVLKFISNFFFVQFSWGSGVWPFSSALPDVSLLAVWVFS</sequence>
<dbReference type="GO" id="GO:0034394">
    <property type="term" value="P:protein localization to cell surface"/>
    <property type="evidence" value="ECO:0007669"/>
    <property type="project" value="TreeGrafter"/>
</dbReference>
<dbReference type="InterPro" id="IPR038425">
    <property type="entry name" value="GAT_sf"/>
</dbReference>
<feature type="domain" description="GAT" evidence="8">
    <location>
        <begin position="77"/>
        <end position="204"/>
    </location>
</feature>
<dbReference type="Gene3D" id="1.25.40.90">
    <property type="match status" value="1"/>
</dbReference>
<evidence type="ECO:0000259" key="8">
    <source>
        <dbReference type="PROSITE" id="PS50909"/>
    </source>
</evidence>
<comment type="caution">
    <text evidence="9">The sequence shown here is derived from an EMBL/GenBank/DDBJ whole genome shotgun (WGS) entry which is preliminary data.</text>
</comment>
<dbReference type="InterPro" id="IPR041198">
    <property type="entry name" value="GGA_N-GAT"/>
</dbReference>
<protein>
    <submittedName>
        <fullName evidence="9">ADP-ribosylation factor-binding protein GGA1</fullName>
    </submittedName>
</protein>
<dbReference type="GO" id="GO:0043130">
    <property type="term" value="F:ubiquitin binding"/>
    <property type="evidence" value="ECO:0007669"/>
    <property type="project" value="InterPro"/>
</dbReference>
<evidence type="ECO:0000256" key="4">
    <source>
        <dbReference type="ARBA" id="ARBA00022448"/>
    </source>
</evidence>
<dbReference type="InterPro" id="IPR008942">
    <property type="entry name" value="ENTH_VHS"/>
</dbReference>
<dbReference type="OrthoDB" id="447025at2759"/>
<dbReference type="Pfam" id="PF18308">
    <property type="entry name" value="GGA_N-GAT"/>
    <property type="match status" value="1"/>
</dbReference>
<evidence type="ECO:0000256" key="3">
    <source>
        <dbReference type="ARBA" id="ARBA00008099"/>
    </source>
</evidence>
<dbReference type="AlphaFoldDB" id="A0A8J4Y252"/>
<dbReference type="InterPro" id="IPR027422">
    <property type="entry name" value="GGA1-3"/>
</dbReference>
<evidence type="ECO:0000259" key="7">
    <source>
        <dbReference type="PROSITE" id="PS50179"/>
    </source>
</evidence>
<dbReference type="PROSITE" id="PS50909">
    <property type="entry name" value="GAT"/>
    <property type="match status" value="1"/>
</dbReference>
<dbReference type="PANTHER" id="PTHR45905:SF1">
    <property type="entry name" value="GOLGI-LOCALIZED, GAMMA-ADAPTIN EAR CONTAINING, ARF BINDING PROTEIN"/>
    <property type="match status" value="1"/>
</dbReference>
<dbReference type="GO" id="GO:0005802">
    <property type="term" value="C:trans-Golgi network"/>
    <property type="evidence" value="ECO:0007669"/>
    <property type="project" value="InterPro"/>
</dbReference>
<dbReference type="GO" id="GO:0006886">
    <property type="term" value="P:intracellular protein transport"/>
    <property type="evidence" value="ECO:0007669"/>
    <property type="project" value="InterPro"/>
</dbReference>
<comment type="subcellular location">
    <subcellularLocation>
        <location evidence="2">Early endosome</location>
    </subcellularLocation>
    <subcellularLocation>
        <location evidence="1">Golgi apparatus</location>
        <location evidence="1">trans-Golgi network membrane</location>
        <topology evidence="1">Peripheral membrane protein</topology>
    </subcellularLocation>
</comment>
<dbReference type="GO" id="GO:0031267">
    <property type="term" value="F:small GTPase binding"/>
    <property type="evidence" value="ECO:0007669"/>
    <property type="project" value="InterPro"/>
</dbReference>
<dbReference type="GO" id="GO:0006893">
    <property type="term" value="P:Golgi to plasma membrane transport"/>
    <property type="evidence" value="ECO:0007669"/>
    <property type="project" value="TreeGrafter"/>
</dbReference>
<reference evidence="9" key="1">
    <citation type="submission" date="2020-07" db="EMBL/GenBank/DDBJ databases">
        <title>The High-quality genome of the commercially important snow crab, Chionoecetes opilio.</title>
        <authorList>
            <person name="Jeong J.-H."/>
            <person name="Ryu S."/>
        </authorList>
    </citation>
    <scope>NUCLEOTIDE SEQUENCE</scope>
    <source>
        <strain evidence="9">MADBK_172401_WGS</strain>
        <tissue evidence="9">Digestive gland</tissue>
    </source>
</reference>
<evidence type="ECO:0000256" key="1">
    <source>
        <dbReference type="ARBA" id="ARBA00004150"/>
    </source>
</evidence>
<evidence type="ECO:0000256" key="2">
    <source>
        <dbReference type="ARBA" id="ARBA00004412"/>
    </source>
</evidence>
<keyword evidence="6" id="KW-0653">Protein transport</keyword>
<evidence type="ECO:0000256" key="6">
    <source>
        <dbReference type="ARBA" id="ARBA00022927"/>
    </source>
</evidence>
<evidence type="ECO:0000313" key="10">
    <source>
        <dbReference type="Proteomes" id="UP000770661"/>
    </source>
</evidence>
<dbReference type="GO" id="GO:0035091">
    <property type="term" value="F:phosphatidylinositol binding"/>
    <property type="evidence" value="ECO:0007669"/>
    <property type="project" value="InterPro"/>
</dbReference>
<dbReference type="PROSITE" id="PS50179">
    <property type="entry name" value="VHS"/>
    <property type="match status" value="1"/>
</dbReference>
<accession>A0A8J4Y252</accession>